<dbReference type="InterPro" id="IPR044068">
    <property type="entry name" value="CB"/>
</dbReference>
<dbReference type="Proteomes" id="UP000248090">
    <property type="component" value="Unassembled WGS sequence"/>
</dbReference>
<evidence type="ECO:0000256" key="1">
    <source>
        <dbReference type="ARBA" id="ARBA00022908"/>
    </source>
</evidence>
<dbReference type="PANTHER" id="PTHR30349:SF36">
    <property type="entry name" value="PROPHAGE INTEGRASE INTR-RELATED"/>
    <property type="match status" value="1"/>
</dbReference>
<dbReference type="Pfam" id="PF00589">
    <property type="entry name" value="Phage_integrase"/>
    <property type="match status" value="1"/>
</dbReference>
<organism evidence="7 8">
    <name type="scientific">Pokkaliibacter plantistimulans</name>
    <dbReference type="NCBI Taxonomy" id="1635171"/>
    <lineage>
        <taxon>Bacteria</taxon>
        <taxon>Pseudomonadati</taxon>
        <taxon>Pseudomonadota</taxon>
        <taxon>Gammaproteobacteria</taxon>
        <taxon>Oceanospirillales</taxon>
        <taxon>Balneatrichaceae</taxon>
        <taxon>Pokkaliibacter</taxon>
    </lineage>
</organism>
<evidence type="ECO:0000259" key="5">
    <source>
        <dbReference type="PROSITE" id="PS51898"/>
    </source>
</evidence>
<evidence type="ECO:0000313" key="7">
    <source>
        <dbReference type="EMBL" id="PXF31054.1"/>
    </source>
</evidence>
<dbReference type="InterPro" id="IPR002104">
    <property type="entry name" value="Integrase_catalytic"/>
</dbReference>
<comment type="caution">
    <text evidence="7">The sequence shown here is derived from an EMBL/GenBank/DDBJ whole genome shotgun (WGS) entry which is preliminary data.</text>
</comment>
<sequence>METCIKIIGKDKLVSSLLSKDIQALRIALSEQFAPSSANYYMAAFSAMLRWCEKNDYCQKENLAEELKAFRILKGKSADPYSYEEYQAIINACHESQHRNLATLAFYTGLRTGELRALCWNAVDLSNCAIHIKRHIGHPLDPFKLPKPGQTRSVDLQPPAIAAFTDQRRFNAHMNPIEITMHNGESLKKQSVLPVFNSECIAKRKTDLGMYLNSGTGHLWTTLLKRANVKHRRFYQCRHTFASWNLTSHGNLAYIAKQMGHSDLEMLQSVYGKWIESASKSEAEMNWSQMESKGHFAPITPQEDI</sequence>
<evidence type="ECO:0000256" key="4">
    <source>
        <dbReference type="PROSITE-ProRule" id="PRU01248"/>
    </source>
</evidence>
<dbReference type="InterPro" id="IPR050090">
    <property type="entry name" value="Tyrosine_recombinase_XerCD"/>
</dbReference>
<dbReference type="CDD" id="cd01189">
    <property type="entry name" value="INT_ICEBs1_C_like"/>
    <property type="match status" value="1"/>
</dbReference>
<evidence type="ECO:0000259" key="6">
    <source>
        <dbReference type="PROSITE" id="PS51900"/>
    </source>
</evidence>
<keyword evidence="1" id="KW-0229">DNA integration</keyword>
<dbReference type="PANTHER" id="PTHR30349">
    <property type="entry name" value="PHAGE INTEGRASE-RELATED"/>
    <property type="match status" value="1"/>
</dbReference>
<evidence type="ECO:0000256" key="2">
    <source>
        <dbReference type="ARBA" id="ARBA00023125"/>
    </source>
</evidence>
<keyword evidence="3" id="KW-0233">DNA recombination</keyword>
<feature type="domain" description="Core-binding (CB)" evidence="6">
    <location>
        <begin position="1"/>
        <end position="53"/>
    </location>
</feature>
<keyword evidence="8" id="KW-1185">Reference proteome</keyword>
<gene>
    <name evidence="7" type="ORF">WH50_11950</name>
</gene>
<dbReference type="InterPro" id="IPR011010">
    <property type="entry name" value="DNA_brk_join_enz"/>
</dbReference>
<dbReference type="EMBL" id="LAPT01000054">
    <property type="protein sequence ID" value="PXF31054.1"/>
    <property type="molecule type" value="Genomic_DNA"/>
</dbReference>
<evidence type="ECO:0000256" key="3">
    <source>
        <dbReference type="ARBA" id="ARBA00023172"/>
    </source>
</evidence>
<dbReference type="PROSITE" id="PS51900">
    <property type="entry name" value="CB"/>
    <property type="match status" value="1"/>
</dbReference>
<dbReference type="Gene3D" id="1.10.443.10">
    <property type="entry name" value="Intergrase catalytic core"/>
    <property type="match status" value="1"/>
</dbReference>
<dbReference type="SUPFAM" id="SSF56349">
    <property type="entry name" value="DNA breaking-rejoining enzymes"/>
    <property type="match status" value="1"/>
</dbReference>
<proteinExistence type="predicted"/>
<name>A0ABX5LWL2_9GAMM</name>
<feature type="domain" description="Tyr recombinase" evidence="5">
    <location>
        <begin position="76"/>
        <end position="284"/>
    </location>
</feature>
<keyword evidence="2 4" id="KW-0238">DNA-binding</keyword>
<evidence type="ECO:0008006" key="9">
    <source>
        <dbReference type="Google" id="ProtNLM"/>
    </source>
</evidence>
<evidence type="ECO:0000313" key="8">
    <source>
        <dbReference type="Proteomes" id="UP000248090"/>
    </source>
</evidence>
<dbReference type="PROSITE" id="PS51898">
    <property type="entry name" value="TYR_RECOMBINASE"/>
    <property type="match status" value="1"/>
</dbReference>
<protein>
    <recommendedName>
        <fullName evidence="9">Integrase</fullName>
    </recommendedName>
</protein>
<accession>A0ABX5LWL2</accession>
<reference evidence="7 8" key="1">
    <citation type="submission" date="2015-03" db="EMBL/GenBank/DDBJ databases">
        <authorList>
            <person name="Krishnan R."/>
            <person name="Midha S."/>
            <person name="Patil P.B."/>
            <person name="Rameshkumar N."/>
        </authorList>
    </citation>
    <scope>NUCLEOTIDE SEQUENCE [LARGE SCALE GENOMIC DNA]</scope>
    <source>
        <strain evidence="7 8">L1E11</strain>
    </source>
</reference>
<dbReference type="InterPro" id="IPR013762">
    <property type="entry name" value="Integrase-like_cat_sf"/>
</dbReference>